<dbReference type="AlphaFoldDB" id="A0A1B7NJM2"/>
<name>A0A1B7NJM2_9EURO</name>
<proteinExistence type="predicted"/>
<evidence type="ECO:0000313" key="2">
    <source>
        <dbReference type="Proteomes" id="UP000091918"/>
    </source>
</evidence>
<accession>A0A1B7NJM2</accession>
<reference evidence="1 2" key="1">
    <citation type="submission" date="2015-07" db="EMBL/GenBank/DDBJ databases">
        <title>Emmonsia species relationships and genome sequence.</title>
        <authorList>
            <person name="Cuomo C.A."/>
            <person name="Schwartz I.S."/>
            <person name="Kenyon C."/>
            <person name="de Hoog G.S."/>
            <person name="Govender N.P."/>
            <person name="Botha A."/>
            <person name="Moreno L."/>
            <person name="de Vries M."/>
            <person name="Munoz J.F."/>
            <person name="Stielow J.B."/>
        </authorList>
    </citation>
    <scope>NUCLEOTIDE SEQUENCE [LARGE SCALE GENOMIC DNA]</scope>
    <source>
        <strain evidence="1 2">CBS 136260</strain>
    </source>
</reference>
<evidence type="ECO:0000313" key="1">
    <source>
        <dbReference type="EMBL" id="OAX76974.1"/>
    </source>
</evidence>
<comment type="caution">
    <text evidence="1">The sequence shown here is derived from an EMBL/GenBank/DDBJ whole genome shotgun (WGS) entry which is preliminary data.</text>
</comment>
<dbReference type="Proteomes" id="UP000091918">
    <property type="component" value="Unassembled WGS sequence"/>
</dbReference>
<dbReference type="EMBL" id="LGUA01003812">
    <property type="protein sequence ID" value="OAX76974.1"/>
    <property type="molecule type" value="Genomic_DNA"/>
</dbReference>
<gene>
    <name evidence="1" type="ORF">ACJ72_08732</name>
</gene>
<keyword evidence="2" id="KW-1185">Reference proteome</keyword>
<protein>
    <submittedName>
        <fullName evidence="1">Uncharacterized protein</fullName>
    </submittedName>
</protein>
<organism evidence="1 2">
    <name type="scientific">Emergomyces africanus</name>
    <dbReference type="NCBI Taxonomy" id="1955775"/>
    <lineage>
        <taxon>Eukaryota</taxon>
        <taxon>Fungi</taxon>
        <taxon>Dikarya</taxon>
        <taxon>Ascomycota</taxon>
        <taxon>Pezizomycotina</taxon>
        <taxon>Eurotiomycetes</taxon>
        <taxon>Eurotiomycetidae</taxon>
        <taxon>Onygenales</taxon>
        <taxon>Ajellomycetaceae</taxon>
        <taxon>Emergomyces</taxon>
    </lineage>
</organism>
<sequence length="30" mass="3539">MTVEQIFVTSTIHNKNLLNNRSQTYQSKDK</sequence>